<name>A0A841EMM7_9BACT</name>
<protein>
    <submittedName>
        <fullName evidence="1">Uncharacterized protein</fullName>
    </submittedName>
</protein>
<accession>A0A841EMM7</accession>
<organism evidence="1 2">
    <name type="scientific">Arcicella rosea</name>
    <dbReference type="NCBI Taxonomy" id="502909"/>
    <lineage>
        <taxon>Bacteria</taxon>
        <taxon>Pseudomonadati</taxon>
        <taxon>Bacteroidota</taxon>
        <taxon>Cytophagia</taxon>
        <taxon>Cytophagales</taxon>
        <taxon>Flectobacillaceae</taxon>
        <taxon>Arcicella</taxon>
    </lineage>
</organism>
<sequence length="51" mass="6002">MGNQLHTFMYYGQLCAINYTNIAFYMKNQVLGFLIYGSKYNTTIGKHRHHV</sequence>
<dbReference type="Proteomes" id="UP000524404">
    <property type="component" value="Unassembled WGS sequence"/>
</dbReference>
<evidence type="ECO:0000313" key="1">
    <source>
        <dbReference type="EMBL" id="MBB6001998.1"/>
    </source>
</evidence>
<dbReference type="AlphaFoldDB" id="A0A841EMM7"/>
<evidence type="ECO:0000313" key="2">
    <source>
        <dbReference type="Proteomes" id="UP000524404"/>
    </source>
</evidence>
<proteinExistence type="predicted"/>
<keyword evidence="2" id="KW-1185">Reference proteome</keyword>
<dbReference type="RefSeq" id="WP_221432379.1">
    <property type="nucleotide sequence ID" value="NZ_JACHKT010000003.1"/>
</dbReference>
<gene>
    <name evidence="1" type="ORF">HNP25_000647</name>
</gene>
<comment type="caution">
    <text evidence="1">The sequence shown here is derived from an EMBL/GenBank/DDBJ whole genome shotgun (WGS) entry which is preliminary data.</text>
</comment>
<reference evidence="1 2" key="1">
    <citation type="submission" date="2020-08" db="EMBL/GenBank/DDBJ databases">
        <title>Functional genomics of gut bacteria from endangered species of beetles.</title>
        <authorList>
            <person name="Carlos-Shanley C."/>
        </authorList>
    </citation>
    <scope>NUCLEOTIDE SEQUENCE [LARGE SCALE GENOMIC DNA]</scope>
    <source>
        <strain evidence="1 2">S00070</strain>
    </source>
</reference>
<dbReference type="EMBL" id="JACHKT010000003">
    <property type="protein sequence ID" value="MBB6001998.1"/>
    <property type="molecule type" value="Genomic_DNA"/>
</dbReference>